<dbReference type="AlphaFoldDB" id="A0AAN0JLD8"/>
<feature type="transmembrane region" description="Helical" evidence="15">
    <location>
        <begin position="238"/>
        <end position="268"/>
    </location>
</feature>
<feature type="region of interest" description="Disordered" evidence="14">
    <location>
        <begin position="96"/>
        <end position="137"/>
    </location>
</feature>
<evidence type="ECO:0000313" key="18">
    <source>
        <dbReference type="Proteomes" id="UP000007879"/>
    </source>
</evidence>
<sequence length="276" mass="29023">MPRPLSSSHYPSLSPFIPPPPSSIINTRGDIPSVTMTTSSIPLSPPITSTNSSTSSSGSSDTPPVSYVSTSSTGSLSSTAPPTLITTSSYSSVNATASKLHPSSSTPTPSSSATPTLPPPTTGTTEGIPPTGPPEEEESLTSISIFFILVLLGLSVVMVHLLIKMEFHYLPESIAFVILGFLVGGGMFIFTYFIGGHDYRGHETLHPQFFFLVLLPPIIFESGYSLHKGNFFQNLGSIVIFAVLGTAISAVIVGGGLYLLGVVSIIHINTYSIETM</sequence>
<evidence type="ECO:0000256" key="12">
    <source>
        <dbReference type="ARBA" id="ARBA00042291"/>
    </source>
</evidence>
<keyword evidence="7" id="KW-0915">Sodium</keyword>
<evidence type="ECO:0000256" key="4">
    <source>
        <dbReference type="ARBA" id="ARBA00022692"/>
    </source>
</evidence>
<feature type="transmembrane region" description="Helical" evidence="15">
    <location>
        <begin position="143"/>
        <end position="163"/>
    </location>
</feature>
<keyword evidence="9 15" id="KW-0472">Membrane</keyword>
<protein>
    <recommendedName>
        <fullName evidence="11">Sodium/hydrogen exchanger 8</fullName>
    </recommendedName>
    <alternativeName>
        <fullName evidence="12">Na(+)/H(+) exchanger 8</fullName>
    </alternativeName>
    <alternativeName>
        <fullName evidence="13">Solute carrier family 9 member 8</fullName>
    </alternativeName>
</protein>
<keyword evidence="4 15" id="KW-0812">Transmembrane</keyword>
<dbReference type="GeneID" id="109586063"/>
<dbReference type="GO" id="GO:0098719">
    <property type="term" value="P:sodium ion import across plasma membrane"/>
    <property type="evidence" value="ECO:0007669"/>
    <property type="project" value="TreeGrafter"/>
</dbReference>
<evidence type="ECO:0000256" key="8">
    <source>
        <dbReference type="ARBA" id="ARBA00023065"/>
    </source>
</evidence>
<evidence type="ECO:0000256" key="9">
    <source>
        <dbReference type="ARBA" id="ARBA00023136"/>
    </source>
</evidence>
<evidence type="ECO:0000313" key="17">
    <source>
        <dbReference type="EnsemblMetazoa" id="XP_019857798.1"/>
    </source>
</evidence>
<organism evidence="17 18">
    <name type="scientific">Amphimedon queenslandica</name>
    <name type="common">Sponge</name>
    <dbReference type="NCBI Taxonomy" id="400682"/>
    <lineage>
        <taxon>Eukaryota</taxon>
        <taxon>Metazoa</taxon>
        <taxon>Porifera</taxon>
        <taxon>Demospongiae</taxon>
        <taxon>Heteroscleromorpha</taxon>
        <taxon>Haplosclerida</taxon>
        <taxon>Niphatidae</taxon>
        <taxon>Amphimedon</taxon>
    </lineage>
</organism>
<dbReference type="KEGG" id="aqu:109586063"/>
<proteinExistence type="predicted"/>
<evidence type="ECO:0000256" key="14">
    <source>
        <dbReference type="SAM" id="MobiDB-lite"/>
    </source>
</evidence>
<name>A0AAN0JLD8_AMPQE</name>
<evidence type="ECO:0000256" key="5">
    <source>
        <dbReference type="ARBA" id="ARBA00022989"/>
    </source>
</evidence>
<dbReference type="InterPro" id="IPR004709">
    <property type="entry name" value="NaH_exchanger"/>
</dbReference>
<keyword evidence="3" id="KW-0050">Antiport</keyword>
<keyword evidence="8" id="KW-0406">Ion transport</keyword>
<dbReference type="RefSeq" id="XP_019857798.1">
    <property type="nucleotide sequence ID" value="XM_020002239.1"/>
</dbReference>
<dbReference type="GO" id="GO:0005886">
    <property type="term" value="C:plasma membrane"/>
    <property type="evidence" value="ECO:0007669"/>
    <property type="project" value="TreeGrafter"/>
</dbReference>
<keyword evidence="5 15" id="KW-1133">Transmembrane helix</keyword>
<evidence type="ECO:0000256" key="10">
    <source>
        <dbReference type="ARBA" id="ARBA00023201"/>
    </source>
</evidence>
<dbReference type="GO" id="GO:0000139">
    <property type="term" value="C:Golgi membrane"/>
    <property type="evidence" value="ECO:0007669"/>
    <property type="project" value="UniProtKB-SubCell"/>
</dbReference>
<feature type="compositionally biased region" description="Low complexity" evidence="14">
    <location>
        <begin position="102"/>
        <end position="115"/>
    </location>
</feature>
<evidence type="ECO:0000256" key="7">
    <source>
        <dbReference type="ARBA" id="ARBA00023053"/>
    </source>
</evidence>
<keyword evidence="6" id="KW-0333">Golgi apparatus</keyword>
<dbReference type="PRINTS" id="PR01084">
    <property type="entry name" value="NAHEXCHNGR"/>
</dbReference>
<dbReference type="GO" id="GO:0051453">
    <property type="term" value="P:regulation of intracellular pH"/>
    <property type="evidence" value="ECO:0007669"/>
    <property type="project" value="TreeGrafter"/>
</dbReference>
<accession>A0AAN0JLD8</accession>
<keyword evidence="2" id="KW-0813">Transport</keyword>
<feature type="region of interest" description="Disordered" evidence="14">
    <location>
        <begin position="1"/>
        <end position="81"/>
    </location>
</feature>
<feature type="compositionally biased region" description="Low complexity" evidence="14">
    <location>
        <begin position="1"/>
        <end position="15"/>
    </location>
</feature>
<feature type="compositionally biased region" description="Low complexity" evidence="14">
    <location>
        <begin position="35"/>
        <end position="81"/>
    </location>
</feature>
<evidence type="ECO:0000256" key="13">
    <source>
        <dbReference type="ARBA" id="ARBA00042692"/>
    </source>
</evidence>
<keyword evidence="18" id="KW-1185">Reference proteome</keyword>
<dbReference type="InterPro" id="IPR018422">
    <property type="entry name" value="Cation/H_exchanger_CPA1"/>
</dbReference>
<evidence type="ECO:0000256" key="11">
    <source>
        <dbReference type="ARBA" id="ARBA00040570"/>
    </source>
</evidence>
<dbReference type="InterPro" id="IPR006153">
    <property type="entry name" value="Cation/H_exchanger_TM"/>
</dbReference>
<feature type="transmembrane region" description="Helical" evidence="15">
    <location>
        <begin position="207"/>
        <end position="226"/>
    </location>
</feature>
<evidence type="ECO:0000259" key="16">
    <source>
        <dbReference type="Pfam" id="PF00999"/>
    </source>
</evidence>
<evidence type="ECO:0000256" key="6">
    <source>
        <dbReference type="ARBA" id="ARBA00023034"/>
    </source>
</evidence>
<dbReference type="GO" id="GO:0015386">
    <property type="term" value="F:potassium:proton antiporter activity"/>
    <property type="evidence" value="ECO:0007669"/>
    <property type="project" value="TreeGrafter"/>
</dbReference>
<reference evidence="17" key="2">
    <citation type="submission" date="2024-06" db="UniProtKB">
        <authorList>
            <consortium name="EnsemblMetazoa"/>
        </authorList>
    </citation>
    <scope>IDENTIFICATION</scope>
</reference>
<comment type="subcellular location">
    <subcellularLocation>
        <location evidence="1">Golgi apparatus membrane</location>
        <topology evidence="1">Multi-pass membrane protein</topology>
    </subcellularLocation>
</comment>
<evidence type="ECO:0000256" key="2">
    <source>
        <dbReference type="ARBA" id="ARBA00022448"/>
    </source>
</evidence>
<dbReference type="Proteomes" id="UP000007879">
    <property type="component" value="Unassembled WGS sequence"/>
</dbReference>
<evidence type="ECO:0000256" key="15">
    <source>
        <dbReference type="SAM" id="Phobius"/>
    </source>
</evidence>
<feature type="domain" description="Cation/H+ exchanger transmembrane" evidence="16">
    <location>
        <begin position="157"/>
        <end position="261"/>
    </location>
</feature>
<feature type="transmembrane region" description="Helical" evidence="15">
    <location>
        <begin position="175"/>
        <end position="195"/>
    </location>
</feature>
<dbReference type="EnsemblMetazoa" id="XM_020002239.1">
    <property type="protein sequence ID" value="XP_019857798.1"/>
    <property type="gene ID" value="LOC109586063"/>
</dbReference>
<dbReference type="PANTHER" id="PTHR10110:SF191">
    <property type="entry name" value="SODIUM_HYDROGEN EXCHANGER 8"/>
    <property type="match status" value="1"/>
</dbReference>
<evidence type="ECO:0000256" key="1">
    <source>
        <dbReference type="ARBA" id="ARBA00004653"/>
    </source>
</evidence>
<evidence type="ECO:0000256" key="3">
    <source>
        <dbReference type="ARBA" id="ARBA00022449"/>
    </source>
</evidence>
<dbReference type="PANTHER" id="PTHR10110">
    <property type="entry name" value="SODIUM/HYDROGEN EXCHANGER"/>
    <property type="match status" value="1"/>
</dbReference>
<dbReference type="Pfam" id="PF00999">
    <property type="entry name" value="Na_H_Exchanger"/>
    <property type="match status" value="1"/>
</dbReference>
<dbReference type="GO" id="GO:0015385">
    <property type="term" value="F:sodium:proton antiporter activity"/>
    <property type="evidence" value="ECO:0007669"/>
    <property type="project" value="InterPro"/>
</dbReference>
<keyword evidence="10" id="KW-0739">Sodium transport</keyword>
<reference evidence="18" key="1">
    <citation type="journal article" date="2010" name="Nature">
        <title>The Amphimedon queenslandica genome and the evolution of animal complexity.</title>
        <authorList>
            <person name="Srivastava M."/>
            <person name="Simakov O."/>
            <person name="Chapman J."/>
            <person name="Fahey B."/>
            <person name="Gauthier M.E."/>
            <person name="Mitros T."/>
            <person name="Richards G.S."/>
            <person name="Conaco C."/>
            <person name="Dacre M."/>
            <person name="Hellsten U."/>
            <person name="Larroux C."/>
            <person name="Putnam N.H."/>
            <person name="Stanke M."/>
            <person name="Adamska M."/>
            <person name="Darling A."/>
            <person name="Degnan S.M."/>
            <person name="Oakley T.H."/>
            <person name="Plachetzki D.C."/>
            <person name="Zhai Y."/>
            <person name="Adamski M."/>
            <person name="Calcino A."/>
            <person name="Cummins S.F."/>
            <person name="Goodstein D.M."/>
            <person name="Harris C."/>
            <person name="Jackson D.J."/>
            <person name="Leys S.P."/>
            <person name="Shu S."/>
            <person name="Woodcroft B.J."/>
            <person name="Vervoort M."/>
            <person name="Kosik K.S."/>
            <person name="Manning G."/>
            <person name="Degnan B.M."/>
            <person name="Rokhsar D.S."/>
        </authorList>
    </citation>
    <scope>NUCLEOTIDE SEQUENCE [LARGE SCALE GENOMIC DNA]</scope>
</reference>